<dbReference type="InterPro" id="IPR001245">
    <property type="entry name" value="Ser-Thr/Tyr_kinase_cat_dom"/>
</dbReference>
<dbReference type="Pfam" id="PF13855">
    <property type="entry name" value="LRR_8"/>
    <property type="match status" value="1"/>
</dbReference>
<evidence type="ECO:0000256" key="12">
    <source>
        <dbReference type="SAM" id="Phobius"/>
    </source>
</evidence>
<keyword evidence="2" id="KW-1003">Cell membrane</keyword>
<dbReference type="InterPro" id="IPR000719">
    <property type="entry name" value="Prot_kinase_dom"/>
</dbReference>
<evidence type="ECO:0000256" key="3">
    <source>
        <dbReference type="ARBA" id="ARBA00022614"/>
    </source>
</evidence>
<evidence type="ECO:0000256" key="8">
    <source>
        <dbReference type="ARBA" id="ARBA00023136"/>
    </source>
</evidence>
<evidence type="ECO:0000256" key="9">
    <source>
        <dbReference type="ARBA" id="ARBA00023170"/>
    </source>
</evidence>
<dbReference type="PROSITE" id="PS00107">
    <property type="entry name" value="PROTEIN_KINASE_ATP"/>
    <property type="match status" value="1"/>
</dbReference>
<evidence type="ECO:0000256" key="6">
    <source>
        <dbReference type="ARBA" id="ARBA00022737"/>
    </source>
</evidence>
<dbReference type="GO" id="GO:0005886">
    <property type="term" value="C:plasma membrane"/>
    <property type="evidence" value="ECO:0007669"/>
    <property type="project" value="UniProtKB-SubCell"/>
</dbReference>
<name>A3AIT4_ORYSJ</name>
<keyword evidence="9" id="KW-0675">Receptor</keyword>
<dbReference type="Pfam" id="PF08263">
    <property type="entry name" value="LRRNT_2"/>
    <property type="match status" value="1"/>
</dbReference>
<dbReference type="Gene3D" id="3.80.10.10">
    <property type="entry name" value="Ribonuclease Inhibitor"/>
    <property type="match status" value="1"/>
</dbReference>
<evidence type="ECO:0000256" key="2">
    <source>
        <dbReference type="ARBA" id="ARBA00022475"/>
    </source>
</evidence>
<reference evidence="14" key="1">
    <citation type="journal article" date="2005" name="PLoS Biol.">
        <title>The genomes of Oryza sativa: a history of duplications.</title>
        <authorList>
            <person name="Yu J."/>
            <person name="Wang J."/>
            <person name="Lin W."/>
            <person name="Li S."/>
            <person name="Li H."/>
            <person name="Zhou J."/>
            <person name="Ni P."/>
            <person name="Dong W."/>
            <person name="Hu S."/>
            <person name="Zeng C."/>
            <person name="Zhang J."/>
            <person name="Zhang Y."/>
            <person name="Li R."/>
            <person name="Xu Z."/>
            <person name="Li S."/>
            <person name="Li X."/>
            <person name="Zheng H."/>
            <person name="Cong L."/>
            <person name="Lin L."/>
            <person name="Yin J."/>
            <person name="Geng J."/>
            <person name="Li G."/>
            <person name="Shi J."/>
            <person name="Liu J."/>
            <person name="Lv H."/>
            <person name="Li J."/>
            <person name="Wang J."/>
            <person name="Deng Y."/>
            <person name="Ran L."/>
            <person name="Shi X."/>
            <person name="Wang X."/>
            <person name="Wu Q."/>
            <person name="Li C."/>
            <person name="Ren X."/>
            <person name="Wang J."/>
            <person name="Wang X."/>
            <person name="Li D."/>
            <person name="Liu D."/>
            <person name="Zhang X."/>
            <person name="Ji Z."/>
            <person name="Zhao W."/>
            <person name="Sun Y."/>
            <person name="Zhang Z."/>
            <person name="Bao J."/>
            <person name="Han Y."/>
            <person name="Dong L."/>
            <person name="Ji J."/>
            <person name="Chen P."/>
            <person name="Wu S."/>
            <person name="Liu J."/>
            <person name="Xiao Y."/>
            <person name="Bu D."/>
            <person name="Tan J."/>
            <person name="Yang L."/>
            <person name="Ye C."/>
            <person name="Zhang J."/>
            <person name="Xu J."/>
            <person name="Zhou Y."/>
            <person name="Yu Y."/>
            <person name="Zhang B."/>
            <person name="Zhuang S."/>
            <person name="Wei H."/>
            <person name="Liu B."/>
            <person name="Lei M."/>
            <person name="Yu H."/>
            <person name="Li Y."/>
            <person name="Xu H."/>
            <person name="Wei S."/>
            <person name="He X."/>
            <person name="Fang L."/>
            <person name="Zhang Z."/>
            <person name="Zhang Y."/>
            <person name="Huang X."/>
            <person name="Su Z."/>
            <person name="Tong W."/>
            <person name="Li J."/>
            <person name="Tong Z."/>
            <person name="Li S."/>
            <person name="Ye J."/>
            <person name="Wang L."/>
            <person name="Fang L."/>
            <person name="Lei T."/>
            <person name="Chen C."/>
            <person name="Chen H."/>
            <person name="Xu Z."/>
            <person name="Li H."/>
            <person name="Huang H."/>
            <person name="Zhang F."/>
            <person name="Xu H."/>
            <person name="Li N."/>
            <person name="Zhao C."/>
            <person name="Li S."/>
            <person name="Dong L."/>
            <person name="Huang Y."/>
            <person name="Li L."/>
            <person name="Xi Y."/>
            <person name="Qi Q."/>
            <person name="Li W."/>
            <person name="Zhang B."/>
            <person name="Hu W."/>
            <person name="Zhang Y."/>
            <person name="Tian X."/>
            <person name="Jiao Y."/>
            <person name="Liang X."/>
            <person name="Jin J."/>
            <person name="Gao L."/>
            <person name="Zheng W."/>
            <person name="Hao B."/>
            <person name="Liu S."/>
            <person name="Wang W."/>
            <person name="Yuan L."/>
            <person name="Cao M."/>
            <person name="McDermott J."/>
            <person name="Samudrala R."/>
            <person name="Wang J."/>
            <person name="Wong G.K."/>
            <person name="Yang H."/>
        </authorList>
    </citation>
    <scope>NUCLEOTIDE SEQUENCE [LARGE SCALE GENOMIC DNA]</scope>
</reference>
<evidence type="ECO:0000256" key="7">
    <source>
        <dbReference type="ARBA" id="ARBA00022989"/>
    </source>
</evidence>
<dbReference type="HOGENOM" id="CLU_000288_92_2_1"/>
<organism evidence="14">
    <name type="scientific">Oryza sativa subsp. japonica</name>
    <name type="common">Rice</name>
    <dbReference type="NCBI Taxonomy" id="39947"/>
    <lineage>
        <taxon>Eukaryota</taxon>
        <taxon>Viridiplantae</taxon>
        <taxon>Streptophyta</taxon>
        <taxon>Embryophyta</taxon>
        <taxon>Tracheophyta</taxon>
        <taxon>Spermatophyta</taxon>
        <taxon>Magnoliopsida</taxon>
        <taxon>Liliopsida</taxon>
        <taxon>Poales</taxon>
        <taxon>Poaceae</taxon>
        <taxon>BOP clade</taxon>
        <taxon>Oryzoideae</taxon>
        <taxon>Oryzeae</taxon>
        <taxon>Oryzinae</taxon>
        <taxon>Oryza</taxon>
        <taxon>Oryza sativa</taxon>
    </lineage>
</organism>
<dbReference type="InterPro" id="IPR001611">
    <property type="entry name" value="Leu-rich_rpt"/>
</dbReference>
<keyword evidence="3" id="KW-0433">Leucine-rich repeat</keyword>
<evidence type="ECO:0000256" key="1">
    <source>
        <dbReference type="ARBA" id="ARBA00004162"/>
    </source>
</evidence>
<dbReference type="Proteomes" id="UP000007752">
    <property type="component" value="Chromosome 3"/>
</dbReference>
<feature type="transmembrane region" description="Helical" evidence="12">
    <location>
        <begin position="325"/>
        <end position="345"/>
    </location>
</feature>
<feature type="compositionally biased region" description="Low complexity" evidence="11">
    <location>
        <begin position="272"/>
        <end position="300"/>
    </location>
</feature>
<evidence type="ECO:0000256" key="4">
    <source>
        <dbReference type="ARBA" id="ARBA00022692"/>
    </source>
</evidence>
<sequence length="831" mass="90082">MGKPSSSWFRAASGSGMASVGFTGVVAMLLMATAFLGVTADTSSDDVTALNTFYTSLNSPSQLTNWVAQNGDPCGQSWLGITCSGSRVITIKLPGMGLKGTLGYNMNVMTALVELDASNNNLGGGDIPYNLPPNLERLNLENNSFTGTLPYSISQMASLKYLNLGHNQLSSINVMFNQLTNLATLDLSDNTFSGTLPDSFSNLTSLTMLHLQDNRFTGTIDVLSDLPLTDLNVQNNQLSGAIPDKLKGISNLQISGNSFSNSPVSPAPSSPPSTTSQSPPRQPSTRNPRNRNRNPPIGSNGDNGGNGDGSGGDGGGRSSKIGGGAVAGIVISLVVLGAMVGFFVFKRKSTRHQHGGDPEKNEPLTLRPIASGKFNQLRTISIISPTAKEGLQKTVSMNLKPPSKIDLHKSFDENDLTNKPVLAKNVDLSSIRATAYTVADLQMATESFSADNLIGEGSFGRVYRAEISDESDHKVLAVKKINVSAFPSKPSDFFIDLVAKISKLNHPNLSELDGYCLEHGQYLLAYEFYRNGSLHDFLHLSDGYSKPLSWNSRVKIALGSARALEYMHETCSPSIIHKNFKSSNILLDNELNPHVSDCGFAELIPNQELQESDENSGYRAPEVTMSGQYSQKSDVYSFGVVMLELLTGRKAFDRSQPWPQQSLVRWASPQLHDIDALDQMVDPALEGLYPAKSLSRFADAIALCVQYSQKSDVYSFGVVMLELLTGRKAFDRSQPWPQQSLVRWASPQLHDIDALDQMVDPALEGLYPAKSLSRFADAIALCVQPEPEFRPPMSEVVQSLVRLVQRSSMGSVLSGGESISRRYDNSGDYTF</sequence>
<reference evidence="14" key="2">
    <citation type="submission" date="2008-12" db="EMBL/GenBank/DDBJ databases">
        <title>Improved gene annotation of the rice (Oryza sativa) genomes.</title>
        <authorList>
            <person name="Wang J."/>
            <person name="Li R."/>
            <person name="Fan W."/>
            <person name="Huang Q."/>
            <person name="Zhang J."/>
            <person name="Zhou Y."/>
            <person name="Hu Y."/>
            <person name="Zi S."/>
            <person name="Li J."/>
            <person name="Ni P."/>
            <person name="Zheng H."/>
            <person name="Zhang Y."/>
            <person name="Zhao M."/>
            <person name="Hao Q."/>
            <person name="McDermott J."/>
            <person name="Samudrala R."/>
            <person name="Kristiansen K."/>
            <person name="Wong G.K.-S."/>
        </authorList>
    </citation>
    <scope>NUCLEOTIDE SEQUENCE</scope>
</reference>
<feature type="region of interest" description="Disordered" evidence="11">
    <location>
        <begin position="257"/>
        <end position="317"/>
    </location>
</feature>
<dbReference type="EMBL" id="CM000140">
    <property type="protein sequence ID" value="EAZ27223.1"/>
    <property type="molecule type" value="Genomic_DNA"/>
</dbReference>
<protein>
    <recommendedName>
        <fullName evidence="13">Protein kinase domain-containing protein</fullName>
    </recommendedName>
</protein>
<dbReference type="PROSITE" id="PS51450">
    <property type="entry name" value="LRR"/>
    <property type="match status" value="1"/>
</dbReference>
<dbReference type="SUPFAM" id="SSF52058">
    <property type="entry name" value="L domain-like"/>
    <property type="match status" value="1"/>
</dbReference>
<dbReference type="PANTHER" id="PTHR48007:SF78">
    <property type="entry name" value="OS03G0397700 PROTEIN"/>
    <property type="match status" value="1"/>
</dbReference>
<evidence type="ECO:0000256" key="5">
    <source>
        <dbReference type="ARBA" id="ARBA00022729"/>
    </source>
</evidence>
<keyword evidence="5" id="KW-0732">Signal</keyword>
<feature type="compositionally biased region" description="Gly residues" evidence="11">
    <location>
        <begin position="301"/>
        <end position="317"/>
    </location>
</feature>
<dbReference type="GO" id="GO:0004672">
    <property type="term" value="F:protein kinase activity"/>
    <property type="evidence" value="ECO:0007669"/>
    <property type="project" value="InterPro"/>
</dbReference>
<keyword evidence="10" id="KW-0547">Nucleotide-binding</keyword>
<dbReference type="Gene3D" id="3.30.200.20">
    <property type="entry name" value="Phosphorylase Kinase, domain 1"/>
    <property type="match status" value="1"/>
</dbReference>
<dbReference type="GO" id="GO:0005524">
    <property type="term" value="F:ATP binding"/>
    <property type="evidence" value="ECO:0007669"/>
    <property type="project" value="UniProtKB-UniRule"/>
</dbReference>
<evidence type="ECO:0000313" key="14">
    <source>
        <dbReference type="EMBL" id="EAZ27223.1"/>
    </source>
</evidence>
<dbReference type="InterPro" id="IPR032675">
    <property type="entry name" value="LRR_dom_sf"/>
</dbReference>
<dbReference type="SMART" id="SM00369">
    <property type="entry name" value="LRR_TYP"/>
    <property type="match status" value="4"/>
</dbReference>
<keyword evidence="10" id="KW-0067">ATP-binding</keyword>
<dbReference type="iPTMnet" id="A3AIT4"/>
<dbReference type="SUPFAM" id="SSF56112">
    <property type="entry name" value="Protein kinase-like (PK-like)"/>
    <property type="match status" value="2"/>
</dbReference>
<gene>
    <name evidence="14" type="ORF">OsJ_11161</name>
</gene>
<evidence type="ECO:0000259" key="13">
    <source>
        <dbReference type="PROSITE" id="PS50011"/>
    </source>
</evidence>
<feature type="domain" description="Protein kinase" evidence="13">
    <location>
        <begin position="448"/>
        <end position="803"/>
    </location>
</feature>
<keyword evidence="4 12" id="KW-0812">Transmembrane</keyword>
<dbReference type="FunFam" id="1.10.510.10:FF:000095">
    <property type="entry name" value="protein STRUBBELIG-RECEPTOR FAMILY 8"/>
    <property type="match status" value="1"/>
</dbReference>
<dbReference type="InterPro" id="IPR046959">
    <property type="entry name" value="PRK1-6/SRF4-like"/>
</dbReference>
<feature type="binding site" evidence="10">
    <location>
        <position position="480"/>
    </location>
    <ligand>
        <name>ATP</name>
        <dbReference type="ChEBI" id="CHEBI:30616"/>
    </ligand>
</feature>
<evidence type="ECO:0000256" key="11">
    <source>
        <dbReference type="SAM" id="MobiDB-lite"/>
    </source>
</evidence>
<dbReference type="FunFam" id="3.30.200.20:FF:000125">
    <property type="entry name" value="Protein STRUBBELIG-RECEPTOR FAMILY 8"/>
    <property type="match status" value="1"/>
</dbReference>
<accession>A3AIT4</accession>
<dbReference type="FunFam" id="3.80.10.10:FF:000062">
    <property type="entry name" value="protein STRUBBELIG-RECEPTOR FAMILY 3"/>
    <property type="match status" value="1"/>
</dbReference>
<keyword evidence="8 12" id="KW-0472">Membrane</keyword>
<dbReference type="InterPro" id="IPR003591">
    <property type="entry name" value="Leu-rich_rpt_typical-subtyp"/>
</dbReference>
<evidence type="ECO:0000256" key="10">
    <source>
        <dbReference type="PROSITE-ProRule" id="PRU10141"/>
    </source>
</evidence>
<dbReference type="PANTHER" id="PTHR48007">
    <property type="entry name" value="LEUCINE-RICH REPEAT RECEPTOR-LIKE PROTEIN KINASE PXC1"/>
    <property type="match status" value="1"/>
</dbReference>
<comment type="subcellular location">
    <subcellularLocation>
        <location evidence="1">Cell membrane</location>
        <topology evidence="1">Single-pass membrane protein</topology>
    </subcellularLocation>
</comment>
<keyword evidence="6" id="KW-0677">Repeat</keyword>
<dbReference type="AlphaFoldDB" id="A3AIT4"/>
<keyword evidence="7 12" id="KW-1133">Transmembrane helix</keyword>
<dbReference type="InterPro" id="IPR013210">
    <property type="entry name" value="LRR_N_plant-typ"/>
</dbReference>
<dbReference type="Gene3D" id="1.10.510.10">
    <property type="entry name" value="Transferase(Phosphotransferase) domain 1"/>
    <property type="match status" value="2"/>
</dbReference>
<proteinExistence type="predicted"/>
<dbReference type="InterPro" id="IPR017441">
    <property type="entry name" value="Protein_kinase_ATP_BS"/>
</dbReference>
<dbReference type="PROSITE" id="PS50011">
    <property type="entry name" value="PROTEIN_KINASE_DOM"/>
    <property type="match status" value="1"/>
</dbReference>
<dbReference type="InterPro" id="IPR011009">
    <property type="entry name" value="Kinase-like_dom_sf"/>
</dbReference>
<dbReference type="Pfam" id="PF07714">
    <property type="entry name" value="PK_Tyr_Ser-Thr"/>
    <property type="match status" value="2"/>
</dbReference>